<evidence type="ECO:0000313" key="2">
    <source>
        <dbReference type="Proteomes" id="UP000192761"/>
    </source>
</evidence>
<dbReference type="AlphaFoldDB" id="A0A1W1XUQ5"/>
<accession>A0A1W1XUQ5</accession>
<sequence>MSSRQAALALHGVSAADREWVLARLDEAHRAELAAYLDELHALGIPADSSLVTVGGRRGATVDSTFSALQQEPVWLLAMLLRARQWDWQAKLMAGLDVARRDALQQQLEAEAAVPEALARSLARHAQAAMQNAAPVAASARQHGGLLSRLQGWKPWRR</sequence>
<reference evidence="1 2" key="1">
    <citation type="submission" date="2017-04" db="EMBL/GenBank/DDBJ databases">
        <authorList>
            <person name="Afonso C.L."/>
            <person name="Miller P.J."/>
            <person name="Scott M.A."/>
            <person name="Spackman E."/>
            <person name="Goraichik I."/>
            <person name="Dimitrov K.M."/>
            <person name="Suarez D.L."/>
            <person name="Swayne D.E."/>
        </authorList>
    </citation>
    <scope>NUCLEOTIDE SEQUENCE [LARGE SCALE GENOMIC DNA]</scope>
    <source>
        <strain evidence="1 2">DSM 23236</strain>
    </source>
</reference>
<gene>
    <name evidence="1" type="ORF">SAMN02745857_02938</name>
</gene>
<dbReference type="Proteomes" id="UP000192761">
    <property type="component" value="Unassembled WGS sequence"/>
</dbReference>
<protein>
    <submittedName>
        <fullName evidence="1">Uncharacterized protein</fullName>
    </submittedName>
</protein>
<dbReference type="STRING" id="1121001.SAMN02745857_02938"/>
<evidence type="ECO:0000313" key="1">
    <source>
        <dbReference type="EMBL" id="SMC27683.1"/>
    </source>
</evidence>
<organism evidence="1 2">
    <name type="scientific">Andreprevotia lacus DSM 23236</name>
    <dbReference type="NCBI Taxonomy" id="1121001"/>
    <lineage>
        <taxon>Bacteria</taxon>
        <taxon>Pseudomonadati</taxon>
        <taxon>Pseudomonadota</taxon>
        <taxon>Betaproteobacteria</taxon>
        <taxon>Neisseriales</taxon>
        <taxon>Chitinibacteraceae</taxon>
        <taxon>Andreprevotia</taxon>
    </lineage>
</organism>
<proteinExistence type="predicted"/>
<dbReference type="EMBL" id="FWXD01000018">
    <property type="protein sequence ID" value="SMC27683.1"/>
    <property type="molecule type" value="Genomic_DNA"/>
</dbReference>
<name>A0A1W1XUQ5_9NEIS</name>
<keyword evidence="2" id="KW-1185">Reference proteome</keyword>